<dbReference type="AlphaFoldDB" id="A0A6N0HT28"/>
<dbReference type="RefSeq" id="WP_135622146.1">
    <property type="nucleotide sequence ID" value="NZ_CP054491.1"/>
</dbReference>
<protein>
    <submittedName>
        <fullName evidence="1">Uncharacterized protein</fullName>
    </submittedName>
</protein>
<name>A0A6N0HT28_9GAMM</name>
<dbReference type="Proteomes" id="UP000509658">
    <property type="component" value="Chromosome"/>
</dbReference>
<keyword evidence="2" id="KW-1185">Reference proteome</keyword>
<sequence>MALLWYRKEGESRYEVRSAGATRRLYTNGVFHSQYNPNRPISGSVWGLLMLPALYYPPWLDKTGAAARCRWRFGDSFTSPLPATGICGWR</sequence>
<dbReference type="EMBL" id="CP054491">
    <property type="protein sequence ID" value="QKQ25565.1"/>
    <property type="molecule type" value="Genomic_DNA"/>
</dbReference>
<dbReference type="KEGG" id="rev:HUE57_04050"/>
<reference evidence="1 2" key="1">
    <citation type="submission" date="2020-05" db="EMBL/GenBank/DDBJ databases">
        <title>Horizontal transmission and recombination maintain forever young bacterial symbiont genomes.</title>
        <authorList>
            <person name="Russell S.L."/>
            <person name="Pepper-Tunick E."/>
            <person name="Svedberg J."/>
            <person name="Byrne A."/>
            <person name="Ruelas Castillo J."/>
            <person name="Vollmers C."/>
            <person name="Beinart R.A."/>
            <person name="Corbett-Detig R."/>
        </authorList>
    </citation>
    <scope>NUCLEOTIDE SEQUENCE [LARGE SCALE GENOMIC DNA]</scope>
    <source>
        <strain evidence="1">Santa_Monica_outfall</strain>
    </source>
</reference>
<evidence type="ECO:0000313" key="1">
    <source>
        <dbReference type="EMBL" id="QKQ25565.1"/>
    </source>
</evidence>
<gene>
    <name evidence="1" type="ORF">HUE57_04050</name>
</gene>
<organism evidence="1 2">
    <name type="scientific">Candidatus Reidiella endopervernicosa</name>
    <dbReference type="NCBI Taxonomy" id="2738883"/>
    <lineage>
        <taxon>Bacteria</taxon>
        <taxon>Pseudomonadati</taxon>
        <taxon>Pseudomonadota</taxon>
        <taxon>Gammaproteobacteria</taxon>
        <taxon>Candidatus Reidiella</taxon>
    </lineage>
</organism>
<evidence type="ECO:0000313" key="2">
    <source>
        <dbReference type="Proteomes" id="UP000509658"/>
    </source>
</evidence>
<proteinExistence type="predicted"/>
<accession>A0A6N0HT28</accession>